<dbReference type="EMBL" id="LR134246">
    <property type="protein sequence ID" value="VED33813.1"/>
    <property type="molecule type" value="Genomic_DNA"/>
</dbReference>
<feature type="transmembrane region" description="Helical" evidence="6">
    <location>
        <begin position="127"/>
        <end position="145"/>
    </location>
</feature>
<keyword evidence="4 6" id="KW-1133">Transmembrane helix</keyword>
<dbReference type="GO" id="GO:0022904">
    <property type="term" value="P:respiratory electron transport chain"/>
    <property type="evidence" value="ECO:0007669"/>
    <property type="project" value="InterPro"/>
</dbReference>
<dbReference type="PANTHER" id="PTHR30485:SF1">
    <property type="entry name" value="CYTOCHROME YDHU-RELATED"/>
    <property type="match status" value="1"/>
</dbReference>
<evidence type="ECO:0000256" key="3">
    <source>
        <dbReference type="ARBA" id="ARBA00022692"/>
    </source>
</evidence>
<dbReference type="Pfam" id="PF01292">
    <property type="entry name" value="Ni_hydr_CYTB"/>
    <property type="match status" value="1"/>
</dbReference>
<protein>
    <submittedName>
        <fullName evidence="8">Putative transmembrane hydrogenase cytochrome b-type subunit oxidoreductase protein</fullName>
    </submittedName>
</protein>
<feature type="transmembrane region" description="Helical" evidence="6">
    <location>
        <begin position="12"/>
        <end position="35"/>
    </location>
</feature>
<keyword evidence="2" id="KW-1003">Cell membrane</keyword>
<evidence type="ECO:0000256" key="4">
    <source>
        <dbReference type="ARBA" id="ARBA00022989"/>
    </source>
</evidence>
<keyword evidence="5 6" id="KW-0472">Membrane</keyword>
<evidence type="ECO:0000256" key="6">
    <source>
        <dbReference type="SAM" id="Phobius"/>
    </source>
</evidence>
<gene>
    <name evidence="8" type="ORF">NCTC9702_00998</name>
</gene>
<name>A0A3S4L204_ECOLX</name>
<dbReference type="AlphaFoldDB" id="A0A3S4L204"/>
<dbReference type="InterPro" id="IPR016174">
    <property type="entry name" value="Di-haem_cyt_TM"/>
</dbReference>
<dbReference type="PANTHER" id="PTHR30485">
    <property type="entry name" value="NI/FE-HYDROGENASE 1 B-TYPE CYTOCHROME SUBUNIT"/>
    <property type="match status" value="1"/>
</dbReference>
<dbReference type="Gene3D" id="1.20.950.20">
    <property type="entry name" value="Transmembrane di-heme cytochromes, Chain C"/>
    <property type="match status" value="1"/>
</dbReference>
<dbReference type="Proteomes" id="UP000277930">
    <property type="component" value="Chromosome 1"/>
</dbReference>
<organism evidence="8 9">
    <name type="scientific">Escherichia coli</name>
    <dbReference type="NCBI Taxonomy" id="562"/>
    <lineage>
        <taxon>Bacteria</taxon>
        <taxon>Pseudomonadati</taxon>
        <taxon>Pseudomonadota</taxon>
        <taxon>Gammaproteobacteria</taxon>
        <taxon>Enterobacterales</taxon>
        <taxon>Enterobacteriaceae</taxon>
        <taxon>Escherichia</taxon>
    </lineage>
</organism>
<sequence>MQPLPLKQIHPLWLRCCHRINAVTVAGMICSGWRIYNASPLFSFNYPAALTLGGWLGGALLWHFALMWILLINATIYLTLGICSGRFQSKFFPAVMDLTERIPYAGTVWKAASYEYAGIQYGAKSRLYSVILDGAALLLSGLVLWKPVQFSLLTILFGGYDTVRYIHFLCMNIMVLFIIIHLVMVLLVPRALLSMIRGH</sequence>
<accession>A0A3S4L204</accession>
<evidence type="ECO:0000256" key="1">
    <source>
        <dbReference type="ARBA" id="ARBA00004651"/>
    </source>
</evidence>
<keyword evidence="3 6" id="KW-0812">Transmembrane</keyword>
<feature type="domain" description="Cytochrome b561 bacterial/Ni-hydrogenase" evidence="7">
    <location>
        <begin position="10"/>
        <end position="198"/>
    </location>
</feature>
<dbReference type="GO" id="GO:0009055">
    <property type="term" value="F:electron transfer activity"/>
    <property type="evidence" value="ECO:0007669"/>
    <property type="project" value="InterPro"/>
</dbReference>
<dbReference type="GO" id="GO:0020037">
    <property type="term" value="F:heme binding"/>
    <property type="evidence" value="ECO:0007669"/>
    <property type="project" value="TreeGrafter"/>
</dbReference>
<feature type="transmembrane region" description="Helical" evidence="6">
    <location>
        <begin position="165"/>
        <end position="188"/>
    </location>
</feature>
<dbReference type="InterPro" id="IPR011577">
    <property type="entry name" value="Cyt_b561_bac/Ni-Hgenase"/>
</dbReference>
<reference evidence="8 9" key="1">
    <citation type="submission" date="2018-12" db="EMBL/GenBank/DDBJ databases">
        <authorList>
            <consortium name="Pathogen Informatics"/>
        </authorList>
    </citation>
    <scope>NUCLEOTIDE SEQUENCE [LARGE SCALE GENOMIC DNA]</scope>
    <source>
        <strain evidence="8 9">NCTC9702</strain>
    </source>
</reference>
<evidence type="ECO:0000313" key="9">
    <source>
        <dbReference type="Proteomes" id="UP000277930"/>
    </source>
</evidence>
<evidence type="ECO:0000256" key="2">
    <source>
        <dbReference type="ARBA" id="ARBA00022475"/>
    </source>
</evidence>
<evidence type="ECO:0000313" key="8">
    <source>
        <dbReference type="EMBL" id="VED33813.1"/>
    </source>
</evidence>
<dbReference type="SUPFAM" id="SSF81342">
    <property type="entry name" value="Transmembrane di-heme cytochromes"/>
    <property type="match status" value="1"/>
</dbReference>
<comment type="subcellular location">
    <subcellularLocation>
        <location evidence="1">Cell membrane</location>
        <topology evidence="1">Multi-pass membrane protein</topology>
    </subcellularLocation>
</comment>
<dbReference type="GO" id="GO:0005886">
    <property type="term" value="C:plasma membrane"/>
    <property type="evidence" value="ECO:0007669"/>
    <property type="project" value="UniProtKB-SubCell"/>
</dbReference>
<evidence type="ECO:0000259" key="7">
    <source>
        <dbReference type="Pfam" id="PF01292"/>
    </source>
</evidence>
<evidence type="ECO:0000256" key="5">
    <source>
        <dbReference type="ARBA" id="ARBA00023136"/>
    </source>
</evidence>
<dbReference type="InterPro" id="IPR051542">
    <property type="entry name" value="Hydrogenase_cytochrome"/>
</dbReference>
<proteinExistence type="predicted"/>
<feature type="transmembrane region" description="Helical" evidence="6">
    <location>
        <begin position="55"/>
        <end position="80"/>
    </location>
</feature>